<dbReference type="AlphaFoldDB" id="A0A6G8S7M9"/>
<dbReference type="InterPro" id="IPR006175">
    <property type="entry name" value="YjgF/YER057c/UK114"/>
</dbReference>
<dbReference type="KEGG" id="alj:G8D99_14585"/>
<evidence type="ECO:0000313" key="2">
    <source>
        <dbReference type="Proteomes" id="UP000501939"/>
    </source>
</evidence>
<dbReference type="SUPFAM" id="SSF55298">
    <property type="entry name" value="YjgF-like"/>
    <property type="match status" value="1"/>
</dbReference>
<dbReference type="CDD" id="cd06150">
    <property type="entry name" value="YjgF_YER057c_UK114_like_2"/>
    <property type="match status" value="1"/>
</dbReference>
<dbReference type="RefSeq" id="WP_166327122.1">
    <property type="nucleotide sequence ID" value="NZ_CP049916.1"/>
</dbReference>
<protein>
    <submittedName>
        <fullName evidence="1">RidA family protein</fullName>
    </submittedName>
</protein>
<dbReference type="Pfam" id="PF01042">
    <property type="entry name" value="Ribonuc_L-PSP"/>
    <property type="match status" value="1"/>
</dbReference>
<sequence>MTVQRLHVQKRFSEIAISGNLIHLAGQLASDTSLDIQGQTQQTLDYIDQFLRDAGSDKSHILSVMIFLKDIEQDYAAMNEVWDAWVSDIEALPRTCVEAKLYDPNVLVEMTVVAVKADSNPA</sequence>
<dbReference type="PANTHER" id="PTHR47328">
    <property type="match status" value="1"/>
</dbReference>
<dbReference type="InterPro" id="IPR035959">
    <property type="entry name" value="RutC-like_sf"/>
</dbReference>
<keyword evidence="2" id="KW-1185">Reference proteome</keyword>
<dbReference type="PANTHER" id="PTHR47328:SF1">
    <property type="entry name" value="RUTC FAMILY PROTEIN YOAB"/>
    <property type="match status" value="1"/>
</dbReference>
<evidence type="ECO:0000313" key="1">
    <source>
        <dbReference type="EMBL" id="QIO10112.1"/>
    </source>
</evidence>
<dbReference type="Proteomes" id="UP000501939">
    <property type="component" value="Chromosome"/>
</dbReference>
<dbReference type="Gene3D" id="3.30.1330.40">
    <property type="entry name" value="RutC-like"/>
    <property type="match status" value="1"/>
</dbReference>
<gene>
    <name evidence="1" type="ORF">G8D99_14585</name>
</gene>
<dbReference type="EMBL" id="CP049916">
    <property type="protein sequence ID" value="QIO10112.1"/>
    <property type="molecule type" value="Genomic_DNA"/>
</dbReference>
<proteinExistence type="predicted"/>
<accession>A0A6G8S7M9</accession>
<reference evidence="1 2" key="1">
    <citation type="submission" date="2020-03" db="EMBL/GenBank/DDBJ databases">
        <authorList>
            <person name="Zhu W."/>
        </authorList>
    </citation>
    <scope>NUCLEOTIDE SEQUENCE [LARGE SCALE GENOMIC DNA]</scope>
    <source>
        <strain evidence="1 2">185</strain>
    </source>
</reference>
<dbReference type="InterPro" id="IPR035709">
    <property type="entry name" value="YoaB-like"/>
</dbReference>
<name>A0A6G8S7M9_9GAMM</name>
<organism evidence="1 2">
    <name type="scientific">Acinetobacter lanii</name>
    <dbReference type="NCBI Taxonomy" id="2715163"/>
    <lineage>
        <taxon>Bacteria</taxon>
        <taxon>Pseudomonadati</taxon>
        <taxon>Pseudomonadota</taxon>
        <taxon>Gammaproteobacteria</taxon>
        <taxon>Moraxellales</taxon>
        <taxon>Moraxellaceae</taxon>
        <taxon>Acinetobacter</taxon>
    </lineage>
</organism>